<name>A0A426Z1N1_ENSVE</name>
<sequence length="93" mass="10242">MPAGDRACWRLPLQGALAVAGRPLVGGLSRSRLPLATDLAMAVYPSSSLPSLRKRSNNIGREENRRSWLKLQPINHESLLFFIEPPKTLGLLP</sequence>
<dbReference type="AlphaFoldDB" id="A0A426Z1N1"/>
<accession>A0A426Z1N1</accession>
<proteinExistence type="predicted"/>
<dbReference type="EMBL" id="AMZH03008956">
    <property type="protein sequence ID" value="RRT57889.1"/>
    <property type="molecule type" value="Genomic_DNA"/>
</dbReference>
<evidence type="ECO:0000313" key="2">
    <source>
        <dbReference type="Proteomes" id="UP000287651"/>
    </source>
</evidence>
<comment type="caution">
    <text evidence="1">The sequence shown here is derived from an EMBL/GenBank/DDBJ whole genome shotgun (WGS) entry which is preliminary data.</text>
</comment>
<evidence type="ECO:0000313" key="1">
    <source>
        <dbReference type="EMBL" id="RRT57889.1"/>
    </source>
</evidence>
<organism evidence="1 2">
    <name type="scientific">Ensete ventricosum</name>
    <name type="common">Abyssinian banana</name>
    <name type="synonym">Musa ensete</name>
    <dbReference type="NCBI Taxonomy" id="4639"/>
    <lineage>
        <taxon>Eukaryota</taxon>
        <taxon>Viridiplantae</taxon>
        <taxon>Streptophyta</taxon>
        <taxon>Embryophyta</taxon>
        <taxon>Tracheophyta</taxon>
        <taxon>Spermatophyta</taxon>
        <taxon>Magnoliopsida</taxon>
        <taxon>Liliopsida</taxon>
        <taxon>Zingiberales</taxon>
        <taxon>Musaceae</taxon>
        <taxon>Ensete</taxon>
    </lineage>
</organism>
<dbReference type="Proteomes" id="UP000287651">
    <property type="component" value="Unassembled WGS sequence"/>
</dbReference>
<reference evidence="1 2" key="1">
    <citation type="journal article" date="2014" name="Agronomy (Basel)">
        <title>A Draft Genome Sequence for Ensete ventricosum, the Drought-Tolerant Tree Against Hunger.</title>
        <authorList>
            <person name="Harrison J."/>
            <person name="Moore K.A."/>
            <person name="Paszkiewicz K."/>
            <person name="Jones T."/>
            <person name="Grant M."/>
            <person name="Ambacheew D."/>
            <person name="Muzemil S."/>
            <person name="Studholme D.J."/>
        </authorList>
    </citation>
    <scope>NUCLEOTIDE SEQUENCE [LARGE SCALE GENOMIC DNA]</scope>
</reference>
<gene>
    <name evidence="1" type="ORF">B296_00014984</name>
</gene>
<protein>
    <submittedName>
        <fullName evidence="1">Uncharacterized protein</fullName>
    </submittedName>
</protein>